<keyword evidence="3" id="KW-1185">Reference proteome</keyword>
<reference evidence="2 3" key="1">
    <citation type="submission" date="2023-05" db="EMBL/GenBank/DDBJ databases">
        <title>Novel species of genus Flectobacillus isolated from stream in China.</title>
        <authorList>
            <person name="Lu H."/>
        </authorList>
    </citation>
    <scope>NUCLEOTIDE SEQUENCE [LARGE SCALE GENOMIC DNA]</scope>
    <source>
        <strain evidence="2 3">KCTC 42575</strain>
    </source>
</reference>
<dbReference type="SUPFAM" id="SSF53474">
    <property type="entry name" value="alpha/beta-Hydrolases"/>
    <property type="match status" value="1"/>
</dbReference>
<dbReference type="Proteomes" id="UP001236507">
    <property type="component" value="Unassembled WGS sequence"/>
</dbReference>
<dbReference type="RefSeq" id="WP_283346085.1">
    <property type="nucleotide sequence ID" value="NZ_JASHIF010000022.1"/>
</dbReference>
<feature type="signal peptide" evidence="1">
    <location>
        <begin position="1"/>
        <end position="19"/>
    </location>
</feature>
<evidence type="ECO:0000313" key="3">
    <source>
        <dbReference type="Proteomes" id="UP001236507"/>
    </source>
</evidence>
<name>A0ABT6YDQ7_9BACT</name>
<dbReference type="GO" id="GO:0016787">
    <property type="term" value="F:hydrolase activity"/>
    <property type="evidence" value="ECO:0007669"/>
    <property type="project" value="UniProtKB-KW"/>
</dbReference>
<dbReference type="Gene3D" id="3.40.50.1820">
    <property type="entry name" value="alpha/beta hydrolase"/>
    <property type="match status" value="1"/>
</dbReference>
<proteinExistence type="predicted"/>
<dbReference type="EMBL" id="JASHIF010000022">
    <property type="protein sequence ID" value="MDI9861722.1"/>
    <property type="molecule type" value="Genomic_DNA"/>
</dbReference>
<accession>A0ABT6YDQ7</accession>
<evidence type="ECO:0000313" key="2">
    <source>
        <dbReference type="EMBL" id="MDI9861722.1"/>
    </source>
</evidence>
<evidence type="ECO:0000256" key="1">
    <source>
        <dbReference type="SAM" id="SignalP"/>
    </source>
</evidence>
<protein>
    <submittedName>
        <fullName evidence="2">Alpha/beta hydrolase</fullName>
    </submittedName>
</protein>
<sequence length="373" mass="42129">MFKKIFLLLLLAHSLVAQVAKIDSGQLNGARYRILFPPNWKGKLVMYAHGYEFMGTKPLQSQNPEFISRMSPFLSRGFAVAASDYQYQGFALPQGVDDTESLRQYFVKQYGKPDSTFMVGHSMGGGITVATIENFGENYHGGLPLCPLSSRPYLQCRKEFDMYATFNGLFPGIVPSLKEIFDLNKKPNPSEGGRAMVAKAMAIRKAMMSKDSVLAMAFAKRFDLKLDDLPFSLFFNENVLRDLAQKSGGNPFDNMNTVYSGFPDNDLVNHKAERLEATVNPNIIFEKYDRTGNINKPVFLLHTVYDQLIPPTYGVVNFENMVHHQQKDQFFKVRYTTGQGHCVFTAQQTGNAFDELRNWVKSGQKPAGDIWMK</sequence>
<dbReference type="InterPro" id="IPR029058">
    <property type="entry name" value="AB_hydrolase_fold"/>
</dbReference>
<organism evidence="2 3">
    <name type="scientific">Flectobacillus roseus</name>
    <dbReference type="NCBI Taxonomy" id="502259"/>
    <lineage>
        <taxon>Bacteria</taxon>
        <taxon>Pseudomonadati</taxon>
        <taxon>Bacteroidota</taxon>
        <taxon>Cytophagia</taxon>
        <taxon>Cytophagales</taxon>
        <taxon>Flectobacillaceae</taxon>
        <taxon>Flectobacillus</taxon>
    </lineage>
</organism>
<keyword evidence="1" id="KW-0732">Signal</keyword>
<gene>
    <name evidence="2" type="ORF">QM524_21050</name>
</gene>
<comment type="caution">
    <text evidence="2">The sequence shown here is derived from an EMBL/GenBank/DDBJ whole genome shotgun (WGS) entry which is preliminary data.</text>
</comment>
<feature type="chain" id="PRO_5045918527" evidence="1">
    <location>
        <begin position="20"/>
        <end position="373"/>
    </location>
</feature>
<keyword evidence="2" id="KW-0378">Hydrolase</keyword>